<evidence type="ECO:0000313" key="1">
    <source>
        <dbReference type="EMBL" id="KAL1868527.1"/>
    </source>
</evidence>
<evidence type="ECO:0000313" key="2">
    <source>
        <dbReference type="Proteomes" id="UP001583177"/>
    </source>
</evidence>
<sequence>MVLTIEENLEEALETFARLTILGHFAQAADFFATTLEDHLQLFPIFAEYANFLVLQGRFDILLSLIERREVTDPEEKVYVGLLQALSLLHGQGQLADALKACASFDSDWIRPPEELSEIQASYCQQIIGKVVF</sequence>
<accession>A0ABR3WYK2</accession>
<reference evidence="1 2" key="1">
    <citation type="journal article" date="2024" name="IMA Fungus">
        <title>IMA Genome - F19 : A genome assembly and annotation guide to empower mycologists, including annotated draft genome sequences of Ceratocystis pirilliformis, Diaporthe australafricana, Fusarium ophioides, Paecilomyces lecythidis, and Sporothrix stenoceras.</title>
        <authorList>
            <person name="Aylward J."/>
            <person name="Wilson A.M."/>
            <person name="Visagie C.M."/>
            <person name="Spraker J."/>
            <person name="Barnes I."/>
            <person name="Buitendag C."/>
            <person name="Ceriani C."/>
            <person name="Del Mar Angel L."/>
            <person name="du Plessis D."/>
            <person name="Fuchs T."/>
            <person name="Gasser K."/>
            <person name="Kramer D."/>
            <person name="Li W."/>
            <person name="Munsamy K."/>
            <person name="Piso A."/>
            <person name="Price J.L."/>
            <person name="Sonnekus B."/>
            <person name="Thomas C."/>
            <person name="van der Nest A."/>
            <person name="van Dijk A."/>
            <person name="van Heerden A."/>
            <person name="van Vuuren N."/>
            <person name="Yilmaz N."/>
            <person name="Duong T.A."/>
            <person name="van der Merwe N.A."/>
            <person name="Wingfield M.J."/>
            <person name="Wingfield B.D."/>
        </authorList>
    </citation>
    <scope>NUCLEOTIDE SEQUENCE [LARGE SCALE GENOMIC DNA]</scope>
    <source>
        <strain evidence="1 2">CMW 18300</strain>
    </source>
</reference>
<gene>
    <name evidence="1" type="ORF">Daus18300_005961</name>
</gene>
<keyword evidence="2" id="KW-1185">Reference proteome</keyword>
<dbReference type="Proteomes" id="UP001583177">
    <property type="component" value="Unassembled WGS sequence"/>
</dbReference>
<protein>
    <submittedName>
        <fullName evidence="1">Uncharacterized protein</fullName>
    </submittedName>
</protein>
<dbReference type="EMBL" id="JAWRVE010000045">
    <property type="protein sequence ID" value="KAL1868527.1"/>
    <property type="molecule type" value="Genomic_DNA"/>
</dbReference>
<name>A0ABR3WYK2_9PEZI</name>
<proteinExistence type="predicted"/>
<organism evidence="1 2">
    <name type="scientific">Diaporthe australafricana</name>
    <dbReference type="NCBI Taxonomy" id="127596"/>
    <lineage>
        <taxon>Eukaryota</taxon>
        <taxon>Fungi</taxon>
        <taxon>Dikarya</taxon>
        <taxon>Ascomycota</taxon>
        <taxon>Pezizomycotina</taxon>
        <taxon>Sordariomycetes</taxon>
        <taxon>Sordariomycetidae</taxon>
        <taxon>Diaporthales</taxon>
        <taxon>Diaporthaceae</taxon>
        <taxon>Diaporthe</taxon>
    </lineage>
</organism>
<comment type="caution">
    <text evidence="1">The sequence shown here is derived from an EMBL/GenBank/DDBJ whole genome shotgun (WGS) entry which is preliminary data.</text>
</comment>